<protein>
    <submittedName>
        <fullName evidence="2">Uncharacterized protein</fullName>
    </submittedName>
</protein>
<sequence length="164" mass="18521">MESFDTVILISLLYSTAFLLFGEYTQCYLYRPKNNKLRNQRRSVFDGFFCHSFLSAWCVLLVAKLYALGYVSFIDVRNIPAMPLWYASPVIFLYVVRLIIFKLSAKKKIRVAIIGITDNGLAAERAAAPGSMPTSSWSLPSTMNAARSVWASWPPKLPAPITER</sequence>
<evidence type="ECO:0000313" key="3">
    <source>
        <dbReference type="Proteomes" id="UP000310719"/>
    </source>
</evidence>
<feature type="transmembrane region" description="Helical" evidence="1">
    <location>
        <begin position="83"/>
        <end position="100"/>
    </location>
</feature>
<keyword evidence="1" id="KW-0472">Membrane</keyword>
<keyword evidence="1" id="KW-1133">Transmembrane helix</keyword>
<dbReference type="Proteomes" id="UP000310719">
    <property type="component" value="Chromosome"/>
</dbReference>
<dbReference type="EMBL" id="LR590464">
    <property type="protein sequence ID" value="VTP62707.1"/>
    <property type="molecule type" value="Genomic_DNA"/>
</dbReference>
<keyword evidence="1" id="KW-0812">Transmembrane</keyword>
<feature type="transmembrane region" description="Helical" evidence="1">
    <location>
        <begin position="6"/>
        <end position="24"/>
    </location>
</feature>
<accession>A0A4U9HFS8</accession>
<organism evidence="2 3">
    <name type="scientific">Leclercia adecarboxylata</name>
    <dbReference type="NCBI Taxonomy" id="83655"/>
    <lineage>
        <taxon>Bacteria</taxon>
        <taxon>Pseudomonadati</taxon>
        <taxon>Pseudomonadota</taxon>
        <taxon>Gammaproteobacteria</taxon>
        <taxon>Enterobacterales</taxon>
        <taxon>Enterobacteriaceae</taxon>
        <taxon>Leclercia</taxon>
    </lineage>
</organism>
<gene>
    <name evidence="2" type="ORF">NCTC13032_00487</name>
</gene>
<dbReference type="AlphaFoldDB" id="A0A4U9HFS8"/>
<evidence type="ECO:0000256" key="1">
    <source>
        <dbReference type="SAM" id="Phobius"/>
    </source>
</evidence>
<evidence type="ECO:0000313" key="2">
    <source>
        <dbReference type="EMBL" id="VTP62707.1"/>
    </source>
</evidence>
<proteinExistence type="predicted"/>
<feature type="transmembrane region" description="Helical" evidence="1">
    <location>
        <begin position="44"/>
        <end position="63"/>
    </location>
</feature>
<name>A0A4U9HFS8_9ENTR</name>
<reference evidence="2 3" key="1">
    <citation type="submission" date="2019-05" db="EMBL/GenBank/DDBJ databases">
        <authorList>
            <consortium name="Pathogen Informatics"/>
        </authorList>
    </citation>
    <scope>NUCLEOTIDE SEQUENCE [LARGE SCALE GENOMIC DNA]</scope>
    <source>
        <strain evidence="2 3">NCTC13032</strain>
    </source>
</reference>